<feature type="region of interest" description="Disordered" evidence="1">
    <location>
        <begin position="109"/>
        <end position="164"/>
    </location>
</feature>
<accession>A0A4P9Y759</accession>
<feature type="compositionally biased region" description="Acidic residues" evidence="1">
    <location>
        <begin position="127"/>
        <end position="141"/>
    </location>
</feature>
<feature type="compositionally biased region" description="Low complexity" evidence="1">
    <location>
        <begin position="113"/>
        <end position="123"/>
    </location>
</feature>
<proteinExistence type="predicted"/>
<dbReference type="Proteomes" id="UP000267251">
    <property type="component" value="Unassembled WGS sequence"/>
</dbReference>
<feature type="region of interest" description="Disordered" evidence="1">
    <location>
        <begin position="216"/>
        <end position="267"/>
    </location>
</feature>
<feature type="compositionally biased region" description="Acidic residues" evidence="1">
    <location>
        <begin position="316"/>
        <end position="326"/>
    </location>
</feature>
<sequence length="474" mass="54542">MPFYRLEQDDFRKLLATPRPSRQGEDGEARDSHRVLGARPKRQLSSSTEVEGVKKVKKEPGESATSMSIHDREAKTFNATKTGQYRDRAKERRLGRVDEESIMVEVMEKLQGSSMPMSLPKLSPKAEDDEQVSFSDEDDIMDQPWMSEDVSRGNWKPRASSFRQTSTHRLYEEIMLREAAELGEVRGPEEESSEARKTRQRTLATLPRSVYVMDSEEFQRDPWSKPTTLVRSIAHGGGPVDPVSWGQEEEGERKERKERERRKRLQEEEGLKNGLSLLWRSIRKGERALERRRIREEEEAKDVRDRELQKLRDQGLEDEEGEDIFEDAGRDYDPMDYREKEPGEEMPSSTSMEKLKPTPVAATPRTSSEAAEEESGSLLEQFLQDVETEGEGMGMGKPPSNITSPFAEEDPFHLGSSHLPGKSQEKEESKKKGKEDGKHKEDGKRKERREWQAIERIMQTKYGHTIEDDEDEGK</sequence>
<feature type="compositionally biased region" description="Basic and acidic residues" evidence="1">
    <location>
        <begin position="51"/>
        <end position="61"/>
    </location>
</feature>
<feature type="compositionally biased region" description="Basic and acidic residues" evidence="1">
    <location>
        <begin position="290"/>
        <end position="315"/>
    </location>
</feature>
<feature type="compositionally biased region" description="Basic and acidic residues" evidence="1">
    <location>
        <begin position="84"/>
        <end position="93"/>
    </location>
</feature>
<protein>
    <submittedName>
        <fullName evidence="2">Uncharacterized protein</fullName>
    </submittedName>
</protein>
<evidence type="ECO:0000313" key="3">
    <source>
        <dbReference type="Proteomes" id="UP000267251"/>
    </source>
</evidence>
<feature type="region of interest" description="Disordered" evidence="1">
    <location>
        <begin position="290"/>
        <end position="450"/>
    </location>
</feature>
<gene>
    <name evidence="2" type="ORF">BJ684DRAFT_14753</name>
</gene>
<feature type="region of interest" description="Disordered" evidence="1">
    <location>
        <begin position="1"/>
        <end position="93"/>
    </location>
</feature>
<keyword evidence="3" id="KW-1185">Reference proteome</keyword>
<feature type="compositionally biased region" description="Basic and acidic residues" evidence="1">
    <location>
        <begin position="423"/>
        <end position="450"/>
    </location>
</feature>
<reference evidence="3" key="1">
    <citation type="journal article" date="2018" name="Nat. Microbiol.">
        <title>Leveraging single-cell genomics to expand the fungal tree of life.</title>
        <authorList>
            <person name="Ahrendt S.R."/>
            <person name="Quandt C.A."/>
            <person name="Ciobanu D."/>
            <person name="Clum A."/>
            <person name="Salamov A."/>
            <person name="Andreopoulos B."/>
            <person name="Cheng J.F."/>
            <person name="Woyke T."/>
            <person name="Pelin A."/>
            <person name="Henrissat B."/>
            <person name="Reynolds N.K."/>
            <person name="Benny G.L."/>
            <person name="Smith M.E."/>
            <person name="James T.Y."/>
            <person name="Grigoriev I.V."/>
        </authorList>
    </citation>
    <scope>NUCLEOTIDE SEQUENCE [LARGE SCALE GENOMIC DNA]</scope>
</reference>
<dbReference type="EMBL" id="KZ987772">
    <property type="protein sequence ID" value="RKP14958.1"/>
    <property type="molecule type" value="Genomic_DNA"/>
</dbReference>
<feature type="compositionally biased region" description="Basic and acidic residues" evidence="1">
    <location>
        <begin position="22"/>
        <end position="34"/>
    </location>
</feature>
<dbReference type="AlphaFoldDB" id="A0A4P9Y759"/>
<feature type="compositionally biased region" description="Basic and acidic residues" evidence="1">
    <location>
        <begin position="327"/>
        <end position="343"/>
    </location>
</feature>
<organism evidence="2 3">
    <name type="scientific">Piptocephalis cylindrospora</name>
    <dbReference type="NCBI Taxonomy" id="1907219"/>
    <lineage>
        <taxon>Eukaryota</taxon>
        <taxon>Fungi</taxon>
        <taxon>Fungi incertae sedis</taxon>
        <taxon>Zoopagomycota</taxon>
        <taxon>Zoopagomycotina</taxon>
        <taxon>Zoopagomycetes</taxon>
        <taxon>Zoopagales</taxon>
        <taxon>Piptocephalidaceae</taxon>
        <taxon>Piptocephalis</taxon>
    </lineage>
</organism>
<feature type="compositionally biased region" description="Basic and acidic residues" evidence="1">
    <location>
        <begin position="1"/>
        <end position="13"/>
    </location>
</feature>
<feature type="compositionally biased region" description="Basic and acidic residues" evidence="1">
    <location>
        <begin position="180"/>
        <end position="197"/>
    </location>
</feature>
<evidence type="ECO:0000313" key="2">
    <source>
        <dbReference type="EMBL" id="RKP14958.1"/>
    </source>
</evidence>
<feature type="region of interest" description="Disordered" evidence="1">
    <location>
        <begin position="180"/>
        <end position="204"/>
    </location>
</feature>
<evidence type="ECO:0000256" key="1">
    <source>
        <dbReference type="SAM" id="MobiDB-lite"/>
    </source>
</evidence>
<dbReference type="OrthoDB" id="3366823at2759"/>
<name>A0A4P9Y759_9FUNG</name>